<dbReference type="GO" id="GO:0003677">
    <property type="term" value="F:DNA binding"/>
    <property type="evidence" value="ECO:0007669"/>
    <property type="project" value="UniProtKB-KW"/>
</dbReference>
<dbReference type="Pfam" id="PF03466">
    <property type="entry name" value="LysR_substrate"/>
    <property type="match status" value="1"/>
</dbReference>
<dbReference type="PRINTS" id="PR00039">
    <property type="entry name" value="HTHLYSR"/>
</dbReference>
<accession>A0A7U0RR59</accession>
<comment type="similarity">
    <text evidence="1">Belongs to the LysR transcriptional regulatory family.</text>
</comment>
<reference evidence="7 8" key="1">
    <citation type="submission" date="2021-01" db="EMBL/GenBank/DDBJ databases">
        <title>Chromosome sequence of Serratia proteamaculans strain 94 rif-r, isolated from spoiled beef.</title>
        <authorList>
            <person name="Zaytseva Y.V."/>
            <person name="Iablokov S.N."/>
            <person name="Klyukina A."/>
        </authorList>
    </citation>
    <scope>NUCLEOTIDE SEQUENCE [LARGE SCALE GENOMIC DNA]</scope>
    <source>
        <strain evidence="7 8">94 rif-r</strain>
    </source>
</reference>
<dbReference type="Proteomes" id="UP000596176">
    <property type="component" value="Chromosome"/>
</dbReference>
<sequence>MNDRLTGITTFVRVVEAGNFALAAERLHLTRSAVGKSIARLEQRLGVLLFHRNPRGLNLTLEGQAYYDRCLRALSELDAADAELDSGRREPQGCLRVSAPKLLGRHCITPILMRLLDSYPELRIDIRLNDRVADLVEDGFDLAVRIGPLADSASLIARRLGEQYLALCAAPAYLAARGTPEDIAALDGHSGVAYHRFGEDIGWRQLLADPDFGDLNIDIRLRVDDLHSLADAAVAGAGLVWLPNWLLAHYLRNGALVPILGHIKLIPSEIHAVWPHTRYLPAKTRAAIDALLAQMPVLLQGI</sequence>
<evidence type="ECO:0000259" key="6">
    <source>
        <dbReference type="PROSITE" id="PS50931"/>
    </source>
</evidence>
<evidence type="ECO:0000313" key="7">
    <source>
        <dbReference type="EMBL" id="QQX55835.1"/>
    </source>
</evidence>
<organism evidence="7 8">
    <name type="scientific">Serratia proteamaculans</name>
    <dbReference type="NCBI Taxonomy" id="28151"/>
    <lineage>
        <taxon>Bacteria</taxon>
        <taxon>Pseudomonadati</taxon>
        <taxon>Pseudomonadota</taxon>
        <taxon>Gammaproteobacteria</taxon>
        <taxon>Enterobacterales</taxon>
        <taxon>Yersiniaceae</taxon>
        <taxon>Serratia</taxon>
    </lineage>
</organism>
<name>A0A7U0RR59_SERPR</name>
<dbReference type="SUPFAM" id="SSF46785">
    <property type="entry name" value="Winged helix' DNA-binding domain"/>
    <property type="match status" value="1"/>
</dbReference>
<dbReference type="AlphaFoldDB" id="A0A7U0RR59"/>
<gene>
    <name evidence="7" type="ORF">JKX24_00305</name>
</gene>
<dbReference type="CDD" id="cd08475">
    <property type="entry name" value="PBP2_CrgA_like_6"/>
    <property type="match status" value="1"/>
</dbReference>
<evidence type="ECO:0000256" key="5">
    <source>
        <dbReference type="ARBA" id="ARBA00023163"/>
    </source>
</evidence>
<evidence type="ECO:0000256" key="3">
    <source>
        <dbReference type="ARBA" id="ARBA00023015"/>
    </source>
</evidence>
<dbReference type="PROSITE" id="PS50931">
    <property type="entry name" value="HTH_LYSR"/>
    <property type="match status" value="1"/>
</dbReference>
<evidence type="ECO:0000256" key="4">
    <source>
        <dbReference type="ARBA" id="ARBA00023125"/>
    </source>
</evidence>
<dbReference type="RefSeq" id="WP_207977892.1">
    <property type="nucleotide sequence ID" value="NZ_CBCPIO010000017.1"/>
</dbReference>
<dbReference type="InterPro" id="IPR036388">
    <property type="entry name" value="WH-like_DNA-bd_sf"/>
</dbReference>
<keyword evidence="4" id="KW-0238">DNA-binding</keyword>
<keyword evidence="5" id="KW-0804">Transcription</keyword>
<dbReference type="InterPro" id="IPR000847">
    <property type="entry name" value="LysR_HTH_N"/>
</dbReference>
<dbReference type="SUPFAM" id="SSF53850">
    <property type="entry name" value="Periplasmic binding protein-like II"/>
    <property type="match status" value="1"/>
</dbReference>
<dbReference type="InterPro" id="IPR058163">
    <property type="entry name" value="LysR-type_TF_proteobact-type"/>
</dbReference>
<dbReference type="PANTHER" id="PTHR30537">
    <property type="entry name" value="HTH-TYPE TRANSCRIPTIONAL REGULATOR"/>
    <property type="match status" value="1"/>
</dbReference>
<keyword evidence="3" id="KW-0805">Transcription regulation</keyword>
<proteinExistence type="inferred from homology"/>
<evidence type="ECO:0000313" key="8">
    <source>
        <dbReference type="Proteomes" id="UP000596176"/>
    </source>
</evidence>
<feature type="domain" description="HTH lysR-type" evidence="6">
    <location>
        <begin position="1"/>
        <end position="60"/>
    </location>
</feature>
<dbReference type="Pfam" id="PF00126">
    <property type="entry name" value="HTH_1"/>
    <property type="match status" value="1"/>
</dbReference>
<dbReference type="EMBL" id="CP068391">
    <property type="protein sequence ID" value="QQX55835.1"/>
    <property type="molecule type" value="Genomic_DNA"/>
</dbReference>
<keyword evidence="2" id="KW-0678">Repressor</keyword>
<dbReference type="Gene3D" id="3.40.190.290">
    <property type="match status" value="1"/>
</dbReference>
<evidence type="ECO:0000256" key="2">
    <source>
        <dbReference type="ARBA" id="ARBA00022491"/>
    </source>
</evidence>
<dbReference type="InterPro" id="IPR036390">
    <property type="entry name" value="WH_DNA-bd_sf"/>
</dbReference>
<dbReference type="FunFam" id="1.10.10.10:FF:000001">
    <property type="entry name" value="LysR family transcriptional regulator"/>
    <property type="match status" value="1"/>
</dbReference>
<dbReference type="GO" id="GO:0003700">
    <property type="term" value="F:DNA-binding transcription factor activity"/>
    <property type="evidence" value="ECO:0007669"/>
    <property type="project" value="InterPro"/>
</dbReference>
<dbReference type="PANTHER" id="PTHR30537:SF5">
    <property type="entry name" value="HTH-TYPE TRANSCRIPTIONAL ACTIVATOR TTDR-RELATED"/>
    <property type="match status" value="1"/>
</dbReference>
<protein>
    <submittedName>
        <fullName evidence="7">LysR family transcriptional regulator</fullName>
    </submittedName>
</protein>
<dbReference type="InterPro" id="IPR005119">
    <property type="entry name" value="LysR_subst-bd"/>
</dbReference>
<dbReference type="Gene3D" id="1.10.10.10">
    <property type="entry name" value="Winged helix-like DNA-binding domain superfamily/Winged helix DNA-binding domain"/>
    <property type="match status" value="1"/>
</dbReference>
<evidence type="ECO:0000256" key="1">
    <source>
        <dbReference type="ARBA" id="ARBA00009437"/>
    </source>
</evidence>